<dbReference type="GO" id="GO:0032790">
    <property type="term" value="P:ribosome disassembly"/>
    <property type="evidence" value="ECO:0007669"/>
    <property type="project" value="TreeGrafter"/>
</dbReference>
<dbReference type="InterPro" id="IPR035647">
    <property type="entry name" value="EFG_III/V"/>
</dbReference>
<sequence>MSSKVNAASMQVTSPDDVRNVVLIGNAGSGKTSLFEQLLKARVEGYRGEKEDAERASQLFLASFVTGDSVVNLLDAPGHPDFVGELRAGIRAADAAIFVVSAADGLDGAAQALWDECRKANLPRVIVLTKLDAGHADFDTSVAELQDVFGEGVRPTHVPTFAGPGQVSGNIGLLSLEEHDYSGGSPVSRTLNAHDDQVETYRGPLIESIIQEAEDDGLMDRYLEDDEHLDVDDLLDDLMKAVATANLFPVVPVQTGSGVGIEELLRLIEHGFPTPGLHPNPPLTTTSGEVLPQPHSEPGDPLVAQVIRTTTDPFAGRLSMVRIFSGTLRTDDVVHVSGHRSWVAGAEDDAHPDHDNDERIGLIQGAVGTELKPRQQAIAGEIVLLPKLGTAETGDTLSAKDRPGVVEAWALPDPLLPLAIRAATRNDEDKLATALQRLAVEDSSVRLDRGHGDQLVLWTTGQAHADLVLGRLVERYQVRVEQEELKIPMRETFTGKADAMGRHVKQSGGHGQYAVCNIEVEPLERGAGFEFVDKVVGGAVPRQFIPSVEKGIRNQLDKGVFAGYPMVDVRVTLYDGKAHSVDSSDMAFQLAGSLAIKEAAAAKGGVVALLEPIDLVTVTVGEEYLGSVMTDLSGRRGQVLGSDSVNRKAIVRALVPQAELSRYAIDLRGIGHGSGTFTREFHGYELLPHNLLDKYARK</sequence>
<protein>
    <submittedName>
        <fullName evidence="4">Elongation factor G-like protein</fullName>
    </submittedName>
</protein>
<evidence type="ECO:0000256" key="1">
    <source>
        <dbReference type="ARBA" id="ARBA00022741"/>
    </source>
</evidence>
<name>A0A2N9JIV0_9ACTN</name>
<dbReference type="InterPro" id="IPR005225">
    <property type="entry name" value="Small_GTP-bd"/>
</dbReference>
<dbReference type="Pfam" id="PF14492">
    <property type="entry name" value="EFG_III"/>
    <property type="match status" value="1"/>
</dbReference>
<evidence type="ECO:0000259" key="3">
    <source>
        <dbReference type="PROSITE" id="PS51722"/>
    </source>
</evidence>
<dbReference type="GO" id="GO:0003746">
    <property type="term" value="F:translation elongation factor activity"/>
    <property type="evidence" value="ECO:0007669"/>
    <property type="project" value="UniProtKB-KW"/>
</dbReference>
<dbReference type="SMART" id="SM00889">
    <property type="entry name" value="EFG_IV"/>
    <property type="match status" value="1"/>
</dbReference>
<dbReference type="InterPro" id="IPR053905">
    <property type="entry name" value="EF-G-like_DII"/>
</dbReference>
<dbReference type="SUPFAM" id="SSF50447">
    <property type="entry name" value="Translation proteins"/>
    <property type="match status" value="1"/>
</dbReference>
<dbReference type="SUPFAM" id="SSF54211">
    <property type="entry name" value="Ribosomal protein S5 domain 2-like"/>
    <property type="match status" value="1"/>
</dbReference>
<keyword evidence="1" id="KW-0547">Nucleotide-binding</keyword>
<dbReference type="Gene3D" id="2.40.30.10">
    <property type="entry name" value="Translation factors"/>
    <property type="match status" value="1"/>
</dbReference>
<gene>
    <name evidence="4" type="ORF">MPLG2_2357</name>
</gene>
<dbReference type="GO" id="GO:0003924">
    <property type="term" value="F:GTPase activity"/>
    <property type="evidence" value="ECO:0007669"/>
    <property type="project" value="InterPro"/>
</dbReference>
<dbReference type="NCBIfam" id="TIGR00231">
    <property type="entry name" value="small_GTP"/>
    <property type="match status" value="1"/>
</dbReference>
<dbReference type="Pfam" id="PF00009">
    <property type="entry name" value="GTP_EFTU"/>
    <property type="match status" value="1"/>
</dbReference>
<dbReference type="InterPro" id="IPR020568">
    <property type="entry name" value="Ribosomal_Su5_D2-typ_SF"/>
</dbReference>
<reference evidence="4 5" key="1">
    <citation type="submission" date="2018-02" db="EMBL/GenBank/DDBJ databases">
        <authorList>
            <person name="Cohen D.B."/>
            <person name="Kent A.D."/>
        </authorList>
    </citation>
    <scope>NUCLEOTIDE SEQUENCE [LARGE SCALE GENOMIC DNA]</scope>
    <source>
        <strain evidence="4">1</strain>
    </source>
</reference>
<organism evidence="4 5">
    <name type="scientific">Micropruina glycogenica</name>
    <dbReference type="NCBI Taxonomy" id="75385"/>
    <lineage>
        <taxon>Bacteria</taxon>
        <taxon>Bacillati</taxon>
        <taxon>Actinomycetota</taxon>
        <taxon>Actinomycetes</taxon>
        <taxon>Propionibacteriales</taxon>
        <taxon>Nocardioidaceae</taxon>
        <taxon>Micropruina</taxon>
    </lineage>
</organism>
<dbReference type="NCBIfam" id="NF009377">
    <property type="entry name" value="PRK12740.1-1"/>
    <property type="match status" value="1"/>
</dbReference>
<keyword evidence="4" id="KW-0648">Protein biosynthesis</keyword>
<dbReference type="Gene3D" id="3.30.70.240">
    <property type="match status" value="1"/>
</dbReference>
<dbReference type="CDD" id="cd01434">
    <property type="entry name" value="EFG_mtEFG1_IV"/>
    <property type="match status" value="1"/>
</dbReference>
<dbReference type="KEGG" id="mgg:MPLG2_2357"/>
<dbReference type="Gene3D" id="3.30.70.870">
    <property type="entry name" value="Elongation Factor G (Translational Gtpase), domain 3"/>
    <property type="match status" value="1"/>
</dbReference>
<dbReference type="Gene3D" id="3.40.50.300">
    <property type="entry name" value="P-loop containing nucleotide triphosphate hydrolases"/>
    <property type="match status" value="1"/>
</dbReference>
<dbReference type="InterPro" id="IPR027417">
    <property type="entry name" value="P-loop_NTPase"/>
</dbReference>
<evidence type="ECO:0000313" key="4">
    <source>
        <dbReference type="EMBL" id="SPD87387.1"/>
    </source>
</evidence>
<dbReference type="PANTHER" id="PTHR43261">
    <property type="entry name" value="TRANSLATION ELONGATION FACTOR G-RELATED"/>
    <property type="match status" value="1"/>
</dbReference>
<dbReference type="FunFam" id="3.30.70.240:FF:000001">
    <property type="entry name" value="Elongation factor G"/>
    <property type="match status" value="1"/>
</dbReference>
<dbReference type="Pfam" id="PF00679">
    <property type="entry name" value="EFG_C"/>
    <property type="match status" value="1"/>
</dbReference>
<dbReference type="PRINTS" id="PR00315">
    <property type="entry name" value="ELONGATNFCT"/>
</dbReference>
<dbReference type="SUPFAM" id="SSF54980">
    <property type="entry name" value="EF-G C-terminal domain-like"/>
    <property type="match status" value="2"/>
</dbReference>
<accession>A0A2N9JIV0</accession>
<dbReference type="InterPro" id="IPR014721">
    <property type="entry name" value="Ribsml_uS5_D2-typ_fold_subgr"/>
</dbReference>
<dbReference type="Pfam" id="PF03764">
    <property type="entry name" value="EFG_IV"/>
    <property type="match status" value="1"/>
</dbReference>
<dbReference type="InterPro" id="IPR000795">
    <property type="entry name" value="T_Tr_GTP-bd_dom"/>
</dbReference>
<dbReference type="InterPro" id="IPR005517">
    <property type="entry name" value="Transl_elong_EFG/EF2_IV"/>
</dbReference>
<dbReference type="PROSITE" id="PS51722">
    <property type="entry name" value="G_TR_2"/>
    <property type="match status" value="1"/>
</dbReference>
<dbReference type="SMART" id="SM00838">
    <property type="entry name" value="EFG_C"/>
    <property type="match status" value="1"/>
</dbReference>
<dbReference type="InterPro" id="IPR041095">
    <property type="entry name" value="EFG_II"/>
</dbReference>
<proteinExistence type="predicted"/>
<dbReference type="InterPro" id="IPR047872">
    <property type="entry name" value="EFG_IV"/>
</dbReference>
<dbReference type="SUPFAM" id="SSF52540">
    <property type="entry name" value="P-loop containing nucleoside triphosphate hydrolases"/>
    <property type="match status" value="1"/>
</dbReference>
<dbReference type="GO" id="GO:0005525">
    <property type="term" value="F:GTP binding"/>
    <property type="evidence" value="ECO:0007669"/>
    <property type="project" value="UniProtKB-KW"/>
</dbReference>
<dbReference type="Proteomes" id="UP000238164">
    <property type="component" value="Chromosome 1"/>
</dbReference>
<dbReference type="EMBL" id="LT985188">
    <property type="protein sequence ID" value="SPD87387.1"/>
    <property type="molecule type" value="Genomic_DNA"/>
</dbReference>
<feature type="domain" description="Tr-type G" evidence="3">
    <location>
        <begin position="16"/>
        <end position="276"/>
    </location>
</feature>
<dbReference type="RefSeq" id="WP_173909620.1">
    <property type="nucleotide sequence ID" value="NZ_BAAAGO010000021.1"/>
</dbReference>
<dbReference type="InterPro" id="IPR035649">
    <property type="entry name" value="EFG_V"/>
</dbReference>
<dbReference type="InterPro" id="IPR009000">
    <property type="entry name" value="Transl_B-barrel_sf"/>
</dbReference>
<keyword evidence="2" id="KW-0342">GTP-binding</keyword>
<dbReference type="FunFam" id="3.30.230.10:FF:000003">
    <property type="entry name" value="Elongation factor G"/>
    <property type="match status" value="1"/>
</dbReference>
<dbReference type="Pfam" id="PF22042">
    <property type="entry name" value="EF-G_D2"/>
    <property type="match status" value="1"/>
</dbReference>
<keyword evidence="4" id="KW-0251">Elongation factor</keyword>
<dbReference type="PANTHER" id="PTHR43261:SF6">
    <property type="entry name" value="ELONGATION FACTOR G-LIKE PROTEIN"/>
    <property type="match status" value="1"/>
</dbReference>
<evidence type="ECO:0000256" key="2">
    <source>
        <dbReference type="ARBA" id="ARBA00023134"/>
    </source>
</evidence>
<dbReference type="AlphaFoldDB" id="A0A2N9JIV0"/>
<dbReference type="InterPro" id="IPR000640">
    <property type="entry name" value="EFG_V-like"/>
</dbReference>
<dbReference type="NCBIfam" id="NF009381">
    <property type="entry name" value="PRK12740.1-5"/>
    <property type="match status" value="1"/>
</dbReference>
<dbReference type="Gene3D" id="3.30.230.10">
    <property type="match status" value="1"/>
</dbReference>
<keyword evidence="5" id="KW-1185">Reference proteome</keyword>
<evidence type="ECO:0000313" key="5">
    <source>
        <dbReference type="Proteomes" id="UP000238164"/>
    </source>
</evidence>
<dbReference type="CDD" id="cd03713">
    <property type="entry name" value="EFG_mtEFG_C"/>
    <property type="match status" value="1"/>
</dbReference>